<dbReference type="Pfam" id="PF08663">
    <property type="entry name" value="HalX"/>
    <property type="match status" value="1"/>
</dbReference>
<keyword evidence="3" id="KW-1185">Reference proteome</keyword>
<dbReference type="Proteomes" id="UP001430455">
    <property type="component" value="Unassembled WGS sequence"/>
</dbReference>
<dbReference type="AlphaFoldDB" id="A0AAW4PKX8"/>
<evidence type="ECO:0000313" key="3">
    <source>
        <dbReference type="Proteomes" id="UP001430455"/>
    </source>
</evidence>
<name>A0AAW4PKX8_9EURY</name>
<proteinExistence type="predicted"/>
<evidence type="ECO:0000259" key="1">
    <source>
        <dbReference type="Pfam" id="PF08663"/>
    </source>
</evidence>
<organism evidence="2 3">
    <name type="scientific">Haloarcula nitratireducens</name>
    <dbReference type="NCBI Taxonomy" id="2487749"/>
    <lineage>
        <taxon>Archaea</taxon>
        <taxon>Methanobacteriati</taxon>
        <taxon>Methanobacteriota</taxon>
        <taxon>Stenosarchaea group</taxon>
        <taxon>Halobacteria</taxon>
        <taxon>Halobacteriales</taxon>
        <taxon>Haloarculaceae</taxon>
        <taxon>Haloarcula</taxon>
    </lineage>
</organism>
<accession>A0AAW4PKX8</accession>
<gene>
    <name evidence="2" type="ORF">EGH23_25260</name>
</gene>
<dbReference type="InterPro" id="IPR013971">
    <property type="entry name" value="HalX_domain"/>
</dbReference>
<comment type="caution">
    <text evidence="2">The sequence shown here is derived from an EMBL/GenBank/DDBJ whole genome shotgun (WGS) entry which is preliminary data.</text>
</comment>
<dbReference type="EMBL" id="RKLT01000042">
    <property type="protein sequence ID" value="MBX0298173.1"/>
    <property type="molecule type" value="Genomic_DNA"/>
</dbReference>
<protein>
    <submittedName>
        <fullName evidence="2">HalX domain-containing protein</fullName>
    </submittedName>
</protein>
<evidence type="ECO:0000313" key="2">
    <source>
        <dbReference type="EMBL" id="MBX0298173.1"/>
    </source>
</evidence>
<feature type="domain" description="HalX" evidence="1">
    <location>
        <begin position="1"/>
        <end position="45"/>
    </location>
</feature>
<sequence length="59" mass="6552">MQQLLALASKKSTIEQYVPSSKLDSSEDYAKLADELNTLYSNLTAAEEVLVNEGFHISF</sequence>
<reference evidence="2 3" key="1">
    <citation type="submission" date="2021-06" db="EMBL/GenBank/DDBJ databases">
        <title>Halomicroarcula sp. a new haloarchaeum isolated from saline soil.</title>
        <authorList>
            <person name="Duran-Viseras A."/>
            <person name="Sanchez-Porro C."/>
            <person name="Ventosa A."/>
        </authorList>
    </citation>
    <scope>NUCLEOTIDE SEQUENCE [LARGE SCALE GENOMIC DNA]</scope>
    <source>
        <strain evidence="2 3">F27</strain>
    </source>
</reference>